<name>A0AAD9R0F2_ACRCE</name>
<comment type="caution">
    <text evidence="3">The sequence shown here is derived from an EMBL/GenBank/DDBJ whole genome shotgun (WGS) entry which is preliminary data.</text>
</comment>
<dbReference type="PRINTS" id="PR00263">
    <property type="entry name" value="HBGFFGF"/>
</dbReference>
<reference evidence="3" key="2">
    <citation type="journal article" date="2023" name="Science">
        <title>Genomic signatures of disease resistance in endangered staghorn corals.</title>
        <authorList>
            <person name="Vollmer S.V."/>
            <person name="Selwyn J.D."/>
            <person name="Despard B.A."/>
            <person name="Roesel C.L."/>
        </authorList>
    </citation>
    <scope>NUCLEOTIDE SEQUENCE</scope>
    <source>
        <strain evidence="3">K2</strain>
    </source>
</reference>
<gene>
    <name evidence="3" type="ORF">P5673_004443</name>
</gene>
<dbReference type="Proteomes" id="UP001249851">
    <property type="component" value="Unassembled WGS sequence"/>
</dbReference>
<dbReference type="SMART" id="SM00442">
    <property type="entry name" value="FGF"/>
    <property type="match status" value="1"/>
</dbReference>
<dbReference type="Pfam" id="PF00167">
    <property type="entry name" value="FGF"/>
    <property type="match status" value="1"/>
</dbReference>
<dbReference type="GO" id="GO:0008083">
    <property type="term" value="F:growth factor activity"/>
    <property type="evidence" value="ECO:0007669"/>
    <property type="project" value="InterPro"/>
</dbReference>
<evidence type="ECO:0000313" key="4">
    <source>
        <dbReference type="Proteomes" id="UP001249851"/>
    </source>
</evidence>
<reference evidence="3" key="1">
    <citation type="journal article" date="2023" name="G3 (Bethesda)">
        <title>Whole genome assembly and annotation of the endangered Caribbean coral Acropora cervicornis.</title>
        <authorList>
            <person name="Selwyn J.D."/>
            <person name="Vollmer S.V."/>
        </authorList>
    </citation>
    <scope>NUCLEOTIDE SEQUENCE</scope>
    <source>
        <strain evidence="3">K2</strain>
    </source>
</reference>
<organism evidence="3 4">
    <name type="scientific">Acropora cervicornis</name>
    <name type="common">Staghorn coral</name>
    <dbReference type="NCBI Taxonomy" id="6130"/>
    <lineage>
        <taxon>Eukaryota</taxon>
        <taxon>Metazoa</taxon>
        <taxon>Cnidaria</taxon>
        <taxon>Anthozoa</taxon>
        <taxon>Hexacorallia</taxon>
        <taxon>Scleractinia</taxon>
        <taxon>Astrocoeniina</taxon>
        <taxon>Acroporidae</taxon>
        <taxon>Acropora</taxon>
    </lineage>
</organism>
<proteinExistence type="inferred from homology"/>
<dbReference type="AlphaFoldDB" id="A0AAD9R0F2"/>
<dbReference type="EMBL" id="JARQWQ010000007">
    <property type="protein sequence ID" value="KAK2570750.1"/>
    <property type="molecule type" value="Genomic_DNA"/>
</dbReference>
<sequence length="311" mass="35276">MEKYASKDTTYRSESFEHLLTLTSAFSVVASIFNDRTCRDGSGGSLELNKTSNEIRQADKNLLICNIFSLSKAIPRTRIACPKDDALSACDTRTIDLLNVFYTKAIFPCVDSIPTRGLSVCPLVCLPRLHVNESLRIPIRINFQIFKVASKTPSNVQIVQLFCKTGYFLALNVSAERNRVLGTVNQSSENTFFECQSFGTSIVRLRNLVTGRFLAINSNGRVVTQAKSSDDSIFKTTHEENHFHTFTSHKYFKQERHDLFLGIKKNGRCKPPKLTFPGQMSVQFMILLQHNNTEEKMKLLSRDKQLFKRGK</sequence>
<dbReference type="InterPro" id="IPR008996">
    <property type="entry name" value="IL1/FGF"/>
</dbReference>
<evidence type="ECO:0000256" key="1">
    <source>
        <dbReference type="ARBA" id="ARBA00007936"/>
    </source>
</evidence>
<dbReference type="SUPFAM" id="SSF50353">
    <property type="entry name" value="Cytokine"/>
    <property type="match status" value="1"/>
</dbReference>
<dbReference type="InterPro" id="IPR056378">
    <property type="entry name" value="Let-756-like_FGF"/>
</dbReference>
<dbReference type="InterPro" id="IPR002209">
    <property type="entry name" value="Fibroblast_GF_fam"/>
</dbReference>
<evidence type="ECO:0000256" key="2">
    <source>
        <dbReference type="RuleBase" id="RU049442"/>
    </source>
</evidence>
<comment type="similarity">
    <text evidence="1 2">Belongs to the heparin-binding growth factors family.</text>
</comment>
<keyword evidence="4" id="KW-1185">Reference proteome</keyword>
<dbReference type="PANTHER" id="PTHR11486">
    <property type="entry name" value="FIBROBLAST GROWTH FACTOR"/>
    <property type="match status" value="1"/>
</dbReference>
<protein>
    <recommendedName>
        <fullName evidence="2">Fibroblast growth factor</fullName>
        <shortName evidence="2">FGF</shortName>
    </recommendedName>
</protein>
<dbReference type="Gene3D" id="2.80.10.50">
    <property type="match status" value="1"/>
</dbReference>
<dbReference type="CDD" id="cd00058">
    <property type="entry name" value="beta-trefoil_FGF"/>
    <property type="match status" value="1"/>
</dbReference>
<evidence type="ECO:0000313" key="3">
    <source>
        <dbReference type="EMBL" id="KAK2570750.1"/>
    </source>
</evidence>
<accession>A0AAD9R0F2</accession>